<reference evidence="4" key="4">
    <citation type="submission" date="2024-02" db="EMBL/GenBank/DDBJ databases">
        <title>Comparative genomics of Cryptococcus and Kwoniella reveals pathogenesis evolution and contrasting modes of karyotype evolution via chromosome fusion or intercentromeric recombination.</title>
        <authorList>
            <person name="Coelho M.A."/>
            <person name="David-Palma M."/>
            <person name="Shea T."/>
            <person name="Bowers K."/>
            <person name="McGinley-Smith S."/>
            <person name="Mohammad A.W."/>
            <person name="Gnirke A."/>
            <person name="Yurkov A.M."/>
            <person name="Nowrousian M."/>
            <person name="Sun S."/>
            <person name="Cuomo C.A."/>
            <person name="Heitman J."/>
        </authorList>
    </citation>
    <scope>NUCLEOTIDE SEQUENCE</scope>
    <source>
        <strain evidence="4">CBS 10118</strain>
    </source>
</reference>
<evidence type="ECO:0000313" key="5">
    <source>
        <dbReference type="Proteomes" id="UP000092730"/>
    </source>
</evidence>
<keyword evidence="5" id="KW-1185">Reference proteome</keyword>
<protein>
    <submittedName>
        <fullName evidence="3">Uncharacterized protein</fullName>
    </submittedName>
</protein>
<reference evidence="4" key="2">
    <citation type="submission" date="2013-07" db="EMBL/GenBank/DDBJ databases">
        <authorList>
            <consortium name="The Broad Institute Genome Sequencing Platform"/>
            <person name="Cuomo C."/>
            <person name="Litvintseva A."/>
            <person name="Chen Y."/>
            <person name="Heitman J."/>
            <person name="Sun S."/>
            <person name="Springer D."/>
            <person name="Dromer F."/>
            <person name="Young S.K."/>
            <person name="Zeng Q."/>
            <person name="Gargeya S."/>
            <person name="Fitzgerald M."/>
            <person name="Abouelleil A."/>
            <person name="Alvarado L."/>
            <person name="Berlin A.M."/>
            <person name="Chapman S.B."/>
            <person name="Dewar J."/>
            <person name="Goldberg J."/>
            <person name="Griggs A."/>
            <person name="Gujja S."/>
            <person name="Hansen M."/>
            <person name="Howarth C."/>
            <person name="Imamovic A."/>
            <person name="Larimer J."/>
            <person name="McCowan C."/>
            <person name="Murphy C."/>
            <person name="Pearson M."/>
            <person name="Priest M."/>
            <person name="Roberts A."/>
            <person name="Saif S."/>
            <person name="Shea T."/>
            <person name="Sykes S."/>
            <person name="Wortman J."/>
            <person name="Nusbaum C."/>
            <person name="Birren B."/>
        </authorList>
    </citation>
    <scope>NUCLEOTIDE SEQUENCE</scope>
    <source>
        <strain evidence="4">CBS 10118</strain>
    </source>
</reference>
<dbReference type="VEuPathDB" id="FungiDB:I302_05586"/>
<keyword evidence="2" id="KW-1133">Transmembrane helix</keyword>
<feature type="transmembrane region" description="Helical" evidence="2">
    <location>
        <begin position="43"/>
        <end position="61"/>
    </location>
</feature>
<feature type="compositionally biased region" description="Polar residues" evidence="1">
    <location>
        <begin position="98"/>
        <end position="115"/>
    </location>
</feature>
<keyword evidence="2" id="KW-0472">Membrane</keyword>
<dbReference type="RefSeq" id="XP_019045198.1">
    <property type="nucleotide sequence ID" value="XM_019192201.1"/>
</dbReference>
<name>A0A1B9FZC4_9TREE</name>
<evidence type="ECO:0000256" key="2">
    <source>
        <dbReference type="SAM" id="Phobius"/>
    </source>
</evidence>
<feature type="region of interest" description="Disordered" evidence="1">
    <location>
        <begin position="96"/>
        <end position="133"/>
    </location>
</feature>
<dbReference type="EMBL" id="CP144545">
    <property type="protein sequence ID" value="WVW85110.1"/>
    <property type="molecule type" value="Genomic_DNA"/>
</dbReference>
<organism evidence="3">
    <name type="scientific">Kwoniella bestiolae CBS 10118</name>
    <dbReference type="NCBI Taxonomy" id="1296100"/>
    <lineage>
        <taxon>Eukaryota</taxon>
        <taxon>Fungi</taxon>
        <taxon>Dikarya</taxon>
        <taxon>Basidiomycota</taxon>
        <taxon>Agaricomycotina</taxon>
        <taxon>Tremellomycetes</taxon>
        <taxon>Tremellales</taxon>
        <taxon>Cryptococcaceae</taxon>
        <taxon>Kwoniella</taxon>
    </lineage>
</organism>
<dbReference type="GeneID" id="30209985"/>
<evidence type="ECO:0000313" key="3">
    <source>
        <dbReference type="EMBL" id="OCF24128.1"/>
    </source>
</evidence>
<reference evidence="3" key="1">
    <citation type="submission" date="2013-07" db="EMBL/GenBank/DDBJ databases">
        <title>The Genome Sequence of Cryptococcus bestiolae CBS10118.</title>
        <authorList>
            <consortium name="The Broad Institute Genome Sequencing Platform"/>
            <person name="Cuomo C."/>
            <person name="Litvintseva A."/>
            <person name="Chen Y."/>
            <person name="Heitman J."/>
            <person name="Sun S."/>
            <person name="Springer D."/>
            <person name="Dromer F."/>
            <person name="Young S.K."/>
            <person name="Zeng Q."/>
            <person name="Gargeya S."/>
            <person name="Fitzgerald M."/>
            <person name="Abouelleil A."/>
            <person name="Alvarado L."/>
            <person name="Berlin A.M."/>
            <person name="Chapman S.B."/>
            <person name="Dewar J."/>
            <person name="Goldberg J."/>
            <person name="Griggs A."/>
            <person name="Gujja S."/>
            <person name="Hansen M."/>
            <person name="Howarth C."/>
            <person name="Imamovic A."/>
            <person name="Larimer J."/>
            <person name="McCowan C."/>
            <person name="Murphy C."/>
            <person name="Pearson M."/>
            <person name="Priest M."/>
            <person name="Roberts A."/>
            <person name="Saif S."/>
            <person name="Shea T."/>
            <person name="Sykes S."/>
            <person name="Wortman J."/>
            <person name="Nusbaum C."/>
            <person name="Birren B."/>
        </authorList>
    </citation>
    <scope>NUCLEOTIDE SEQUENCE [LARGE SCALE GENOMIC DNA]</scope>
    <source>
        <strain evidence="3">CBS 10118</strain>
    </source>
</reference>
<evidence type="ECO:0000313" key="4">
    <source>
        <dbReference type="EMBL" id="WVW85110.1"/>
    </source>
</evidence>
<feature type="region of interest" description="Disordered" evidence="1">
    <location>
        <begin position="276"/>
        <end position="297"/>
    </location>
</feature>
<dbReference type="KEGG" id="kbi:30209985"/>
<reference evidence="3" key="3">
    <citation type="submission" date="2014-01" db="EMBL/GenBank/DDBJ databases">
        <title>Evolution of pathogenesis and genome organization in the Tremellales.</title>
        <authorList>
            <person name="Cuomo C."/>
            <person name="Litvintseva A."/>
            <person name="Heitman J."/>
            <person name="Chen Y."/>
            <person name="Sun S."/>
            <person name="Springer D."/>
            <person name="Dromer F."/>
            <person name="Young S."/>
            <person name="Zeng Q."/>
            <person name="Chapman S."/>
            <person name="Gujja S."/>
            <person name="Saif S."/>
            <person name="Birren B."/>
        </authorList>
    </citation>
    <scope>NUCLEOTIDE SEQUENCE</scope>
    <source>
        <strain evidence="3">CBS 10118</strain>
    </source>
</reference>
<evidence type="ECO:0000256" key="1">
    <source>
        <dbReference type="SAM" id="MobiDB-lite"/>
    </source>
</evidence>
<sequence>MPSPYISFRTFLILLCLPIIILKTIQREYHLSLLFIQTSFQWIIFNLIPLIGVYVLIGILVIPTSMFSGTIMLTTYIIQVLATLLERYNEWQNRRIPRQNQDQNESDTRIQNSPLSPCNSDSGSTSTSSSGVCTPTTPIDLDVIEQWQLDVSHWPSPEFELELEDELEYLKEPADVAKVYLPLKMDLEVPSLYIDGPTVRSDITDEHLGNNADIDLDRPPTTAQDHTLTHTPTDEEIDALLMKSKALNIKHALLLERRKMQMKRDNQKQKFQATFHGDLPRGGKRVSKMGGLGVIHE</sequence>
<accession>A0A1B9FZC4</accession>
<dbReference type="EMBL" id="KI894022">
    <property type="protein sequence ID" value="OCF24128.1"/>
    <property type="molecule type" value="Genomic_DNA"/>
</dbReference>
<gene>
    <name evidence="3" type="ORF">I302_05586</name>
    <name evidence="4" type="ORF">I302_107147</name>
</gene>
<feature type="compositionally biased region" description="Low complexity" evidence="1">
    <location>
        <begin position="116"/>
        <end position="133"/>
    </location>
</feature>
<dbReference type="Proteomes" id="UP000092730">
    <property type="component" value="Chromosome 5"/>
</dbReference>
<keyword evidence="2" id="KW-0812">Transmembrane</keyword>
<feature type="transmembrane region" description="Helical" evidence="2">
    <location>
        <begin position="6"/>
        <end position="22"/>
    </location>
</feature>
<dbReference type="AlphaFoldDB" id="A0A1B9FZC4"/>
<proteinExistence type="predicted"/>